<name>A0A4S3PUL9_9BACI</name>
<dbReference type="InterPro" id="IPR011257">
    <property type="entry name" value="DNA_glycosylase"/>
</dbReference>
<dbReference type="Proteomes" id="UP000306477">
    <property type="component" value="Unassembled WGS sequence"/>
</dbReference>
<evidence type="ECO:0000256" key="3">
    <source>
        <dbReference type="ARBA" id="ARBA00012000"/>
    </source>
</evidence>
<dbReference type="GO" id="GO:0006307">
    <property type="term" value="P:DNA alkylation repair"/>
    <property type="evidence" value="ECO:0007669"/>
    <property type="project" value="TreeGrafter"/>
</dbReference>
<dbReference type="EMBL" id="SLUB01000009">
    <property type="protein sequence ID" value="THE13469.1"/>
    <property type="molecule type" value="Genomic_DNA"/>
</dbReference>
<dbReference type="GO" id="GO:0043916">
    <property type="term" value="F:DNA-7-methylguanine glycosylase activity"/>
    <property type="evidence" value="ECO:0007669"/>
    <property type="project" value="TreeGrafter"/>
</dbReference>
<protein>
    <recommendedName>
        <fullName evidence="3">DNA-3-methyladenine glycosylase II</fullName>
        <ecNumber evidence="3">3.2.2.21</ecNumber>
    </recommendedName>
</protein>
<comment type="similarity">
    <text evidence="2">Belongs to the alkylbase DNA glycosidase AlkA family.</text>
</comment>
<dbReference type="Gene3D" id="1.10.1670.40">
    <property type="match status" value="1"/>
</dbReference>
<dbReference type="SMART" id="SM00478">
    <property type="entry name" value="ENDO3c"/>
    <property type="match status" value="1"/>
</dbReference>
<dbReference type="PANTHER" id="PTHR43003:SF5">
    <property type="entry name" value="DNA-3-METHYLADENINE GLYCOSYLASE"/>
    <property type="match status" value="1"/>
</dbReference>
<dbReference type="GO" id="GO:0008725">
    <property type="term" value="F:DNA-3-methyladenine glycosylase activity"/>
    <property type="evidence" value="ECO:0007669"/>
    <property type="project" value="TreeGrafter"/>
</dbReference>
<dbReference type="SUPFAM" id="SSF48150">
    <property type="entry name" value="DNA-glycosylase"/>
    <property type="match status" value="1"/>
</dbReference>
<evidence type="ECO:0000313" key="7">
    <source>
        <dbReference type="EMBL" id="THE13469.1"/>
    </source>
</evidence>
<dbReference type="GO" id="GO:0032131">
    <property type="term" value="F:alkylated DNA binding"/>
    <property type="evidence" value="ECO:0007669"/>
    <property type="project" value="TreeGrafter"/>
</dbReference>
<dbReference type="RefSeq" id="WP_136379008.1">
    <property type="nucleotide sequence ID" value="NZ_SLUB01000009.1"/>
</dbReference>
<accession>A0A4S3PUL9</accession>
<comment type="catalytic activity">
    <reaction evidence="1">
        <text>Hydrolysis of alkylated DNA, releasing 3-methyladenine, 3-methylguanine, 7-methylguanine and 7-methyladenine.</text>
        <dbReference type="EC" id="3.2.2.21"/>
    </reaction>
</comment>
<evidence type="ECO:0000256" key="2">
    <source>
        <dbReference type="ARBA" id="ARBA00010817"/>
    </source>
</evidence>
<evidence type="ECO:0000259" key="6">
    <source>
        <dbReference type="SMART" id="SM00478"/>
    </source>
</evidence>
<dbReference type="GO" id="GO:0032993">
    <property type="term" value="C:protein-DNA complex"/>
    <property type="evidence" value="ECO:0007669"/>
    <property type="project" value="TreeGrafter"/>
</dbReference>
<dbReference type="FunFam" id="1.10.340.30:FF:000004">
    <property type="entry name" value="DNA-3-methyladenine glycosylase II"/>
    <property type="match status" value="1"/>
</dbReference>
<evidence type="ECO:0000256" key="5">
    <source>
        <dbReference type="ARBA" id="ARBA00023204"/>
    </source>
</evidence>
<evidence type="ECO:0000256" key="1">
    <source>
        <dbReference type="ARBA" id="ARBA00000086"/>
    </source>
</evidence>
<dbReference type="InterPro" id="IPR003265">
    <property type="entry name" value="HhH-GPD_domain"/>
</dbReference>
<dbReference type="EC" id="3.2.2.21" evidence="3"/>
<dbReference type="CDD" id="cd00056">
    <property type="entry name" value="ENDO3c"/>
    <property type="match status" value="1"/>
</dbReference>
<keyword evidence="4" id="KW-0227">DNA damage</keyword>
<proteinExistence type="inferred from homology"/>
<organism evidence="7 8">
    <name type="scientific">Bacillus timonensis</name>
    <dbReference type="NCBI Taxonomy" id="1033734"/>
    <lineage>
        <taxon>Bacteria</taxon>
        <taxon>Bacillati</taxon>
        <taxon>Bacillota</taxon>
        <taxon>Bacilli</taxon>
        <taxon>Bacillales</taxon>
        <taxon>Bacillaceae</taxon>
        <taxon>Bacillus</taxon>
    </lineage>
</organism>
<dbReference type="STRING" id="1033734.GCA_000285535_03140"/>
<evidence type="ECO:0000313" key="8">
    <source>
        <dbReference type="Proteomes" id="UP000306477"/>
    </source>
</evidence>
<gene>
    <name evidence="7" type="ORF">E1I69_07605</name>
</gene>
<dbReference type="GO" id="GO:0005737">
    <property type="term" value="C:cytoplasm"/>
    <property type="evidence" value="ECO:0007669"/>
    <property type="project" value="TreeGrafter"/>
</dbReference>
<reference evidence="7 8" key="1">
    <citation type="journal article" date="2019" name="Indoor Air">
        <title>Impacts of indoor surface finishes on bacterial viability.</title>
        <authorList>
            <person name="Hu J."/>
            <person name="Maamar S.B."/>
            <person name="Glawe A.J."/>
            <person name="Gottel N."/>
            <person name="Gilbert J.A."/>
            <person name="Hartmann E.M."/>
        </authorList>
    </citation>
    <scope>NUCLEOTIDE SEQUENCE [LARGE SCALE GENOMIC DNA]</scope>
    <source>
        <strain evidence="7 8">AF060A6</strain>
    </source>
</reference>
<comment type="caution">
    <text evidence="7">The sequence shown here is derived from an EMBL/GenBank/DDBJ whole genome shotgun (WGS) entry which is preliminary data.</text>
</comment>
<keyword evidence="8" id="KW-1185">Reference proteome</keyword>
<feature type="domain" description="HhH-GPD" evidence="6">
    <location>
        <begin position="128"/>
        <end position="288"/>
    </location>
</feature>
<dbReference type="Gene3D" id="1.10.340.30">
    <property type="entry name" value="Hypothetical protein, domain 2"/>
    <property type="match status" value="1"/>
</dbReference>
<dbReference type="OrthoDB" id="9785929at2"/>
<keyword evidence="5" id="KW-0234">DNA repair</keyword>
<dbReference type="PANTHER" id="PTHR43003">
    <property type="entry name" value="DNA-3-METHYLADENINE GLYCOSYLASE"/>
    <property type="match status" value="1"/>
</dbReference>
<dbReference type="InterPro" id="IPR051912">
    <property type="entry name" value="Alkylbase_DNA_Glycosylase/TA"/>
</dbReference>
<dbReference type="AlphaFoldDB" id="A0A4S3PUL9"/>
<dbReference type="GO" id="GO:0006285">
    <property type="term" value="P:base-excision repair, AP site formation"/>
    <property type="evidence" value="ECO:0007669"/>
    <property type="project" value="TreeGrafter"/>
</dbReference>
<evidence type="ECO:0000256" key="4">
    <source>
        <dbReference type="ARBA" id="ARBA00022763"/>
    </source>
</evidence>
<sequence>MWEKTVHVQPPYNFDRVLDRLSINPLIKLNKDERSVKVPFYFENEPVVVTVKAAGTTDDPSFVVTGSHKDSMEYALQRVSHIFQWDVSLGEIQDHFLQTDLRDIFTEHRGTPLILDFDPYFCLMKCIIHQQLNMTFAYTLTSRFVTTFGEEIEGTWTHPRPEKIAELSVSDLRELQFSGRKAEYVIDTSKLIASGELTLPDLQSKTDEEVMDTLVKIRGIGKWTAENFLLFALGRPNLFPMADIGIQNAIKKLYNLEKKPTYEQMEEYSKPWEPYLSYASLYLWRSIE</sequence>
<dbReference type="Pfam" id="PF00730">
    <property type="entry name" value="HhH-GPD"/>
    <property type="match status" value="1"/>
</dbReference>